<feature type="transmembrane region" description="Helical" evidence="1">
    <location>
        <begin position="88"/>
        <end position="111"/>
    </location>
</feature>
<protein>
    <submittedName>
        <fullName evidence="2">Uncharacterized protein</fullName>
    </submittedName>
</protein>
<evidence type="ECO:0000256" key="1">
    <source>
        <dbReference type="SAM" id="Phobius"/>
    </source>
</evidence>
<proteinExistence type="predicted"/>
<keyword evidence="1" id="KW-0472">Membrane</keyword>
<dbReference type="Proteomes" id="UP000192801">
    <property type="component" value="Unassembled WGS sequence"/>
</dbReference>
<reference evidence="2 3" key="1">
    <citation type="submission" date="2016-12" db="EMBL/GenBank/DDBJ databases">
        <title>The new phylogeny of genus Mycobacterium.</title>
        <authorList>
            <person name="Tortoli E."/>
            <person name="Trovato A."/>
            <person name="Cirillo D.M."/>
        </authorList>
    </citation>
    <scope>NUCLEOTIDE SEQUENCE [LARGE SCALE GENOMIC DNA]</scope>
    <source>
        <strain evidence="2 3">DSM 45130</strain>
    </source>
</reference>
<keyword evidence="1" id="KW-0812">Transmembrane</keyword>
<dbReference type="STRING" id="444597.BST26_09395"/>
<sequence>MFFLTKPKIFIDGHQCPPAAWGRTLYPVGPGQHHVHVHTPYMLPPQVGKADTVVGVSPGQFTELEYRAPVWSFSPGSLGVGPQKYNGIGITIGVIVVPLVIFLLFFVIMLASI</sequence>
<keyword evidence="1" id="KW-1133">Transmembrane helix</keyword>
<dbReference type="OrthoDB" id="5180668at2"/>
<gene>
    <name evidence="2" type="ORF">BST26_09395</name>
</gene>
<evidence type="ECO:0000313" key="2">
    <source>
        <dbReference type="EMBL" id="ORA71090.1"/>
    </source>
</evidence>
<organism evidence="2 3">
    <name type="scientific">Mycolicibacterium insubricum</name>
    <dbReference type="NCBI Taxonomy" id="444597"/>
    <lineage>
        <taxon>Bacteria</taxon>
        <taxon>Bacillati</taxon>
        <taxon>Actinomycetota</taxon>
        <taxon>Actinomycetes</taxon>
        <taxon>Mycobacteriales</taxon>
        <taxon>Mycobacteriaceae</taxon>
        <taxon>Mycolicibacterium</taxon>
    </lineage>
</organism>
<keyword evidence="3" id="KW-1185">Reference proteome</keyword>
<name>A0A1X0DGX8_9MYCO</name>
<dbReference type="EMBL" id="MVHS01000016">
    <property type="protein sequence ID" value="ORA71090.1"/>
    <property type="molecule type" value="Genomic_DNA"/>
</dbReference>
<comment type="caution">
    <text evidence="2">The sequence shown here is derived from an EMBL/GenBank/DDBJ whole genome shotgun (WGS) entry which is preliminary data.</text>
</comment>
<evidence type="ECO:0000313" key="3">
    <source>
        <dbReference type="Proteomes" id="UP000192801"/>
    </source>
</evidence>
<accession>A0A1X0DGX8</accession>
<dbReference type="AlphaFoldDB" id="A0A1X0DGX8"/>